<accession>A0ABR8PRI8</accession>
<sequence length="141" mass="16143">MKDYLSNVSLIDLVSEKQQELRVKIVNIGEERWGESVTQSESNMLAVIEKENMTIAEAARKINVSRQAAHKCVQGLITRGYINTTSIEGNQRNKLIVLTDKGKKYCNEMIVIKREVEEEIEESIGKANIELLRQCLNSKWF</sequence>
<evidence type="ECO:0000313" key="6">
    <source>
        <dbReference type="Proteomes" id="UP000627781"/>
    </source>
</evidence>
<protein>
    <submittedName>
        <fullName evidence="5">Winged helix DNA-binding protein</fullName>
    </submittedName>
</protein>
<keyword evidence="6" id="KW-1185">Reference proteome</keyword>
<keyword evidence="3" id="KW-0804">Transcription</keyword>
<reference evidence="5 6" key="1">
    <citation type="submission" date="2020-08" db="EMBL/GenBank/DDBJ databases">
        <title>A Genomic Blueprint of the Chicken Gut Microbiome.</title>
        <authorList>
            <person name="Gilroy R."/>
            <person name="Ravi A."/>
            <person name="Getino M."/>
            <person name="Pursley I."/>
            <person name="Horton D.L."/>
            <person name="Alikhan N.-F."/>
            <person name="Baker D."/>
            <person name="Gharbi K."/>
            <person name="Hall N."/>
            <person name="Watson M."/>
            <person name="Adriaenssens E.M."/>
            <person name="Foster-Nyarko E."/>
            <person name="Jarju S."/>
            <person name="Secka A."/>
            <person name="Antonio M."/>
            <person name="Oren A."/>
            <person name="Chaudhuri R."/>
            <person name="La Ragione R.M."/>
            <person name="Hildebrand F."/>
            <person name="Pallen M.J."/>
        </authorList>
    </citation>
    <scope>NUCLEOTIDE SEQUENCE [LARGE SCALE GENOMIC DNA]</scope>
    <source>
        <strain evidence="5 6">Sa3CVN1</strain>
    </source>
</reference>
<comment type="caution">
    <text evidence="5">The sequence shown here is derived from an EMBL/GenBank/DDBJ whole genome shotgun (WGS) entry which is preliminary data.</text>
</comment>
<dbReference type="InterPro" id="IPR036388">
    <property type="entry name" value="WH-like_DNA-bd_sf"/>
</dbReference>
<feature type="domain" description="HTH marR-type" evidence="4">
    <location>
        <begin position="7"/>
        <end position="141"/>
    </location>
</feature>
<dbReference type="SMART" id="SM00347">
    <property type="entry name" value="HTH_MARR"/>
    <property type="match status" value="1"/>
</dbReference>
<evidence type="ECO:0000256" key="3">
    <source>
        <dbReference type="ARBA" id="ARBA00023163"/>
    </source>
</evidence>
<evidence type="ECO:0000256" key="1">
    <source>
        <dbReference type="ARBA" id="ARBA00023015"/>
    </source>
</evidence>
<dbReference type="InterPro" id="IPR000835">
    <property type="entry name" value="HTH_MarR-typ"/>
</dbReference>
<dbReference type="Proteomes" id="UP000627781">
    <property type="component" value="Unassembled WGS sequence"/>
</dbReference>
<name>A0ABR8PRI8_9CLOT</name>
<dbReference type="PROSITE" id="PS50995">
    <property type="entry name" value="HTH_MARR_2"/>
    <property type="match status" value="1"/>
</dbReference>
<dbReference type="SUPFAM" id="SSF46785">
    <property type="entry name" value="Winged helix' DNA-binding domain"/>
    <property type="match status" value="1"/>
</dbReference>
<keyword evidence="1" id="KW-0805">Transcription regulation</keyword>
<evidence type="ECO:0000313" key="5">
    <source>
        <dbReference type="EMBL" id="MBD7910790.1"/>
    </source>
</evidence>
<dbReference type="RefSeq" id="WP_143316731.1">
    <property type="nucleotide sequence ID" value="NZ_JACSRA010000006.1"/>
</dbReference>
<dbReference type="EMBL" id="JACSRA010000006">
    <property type="protein sequence ID" value="MBD7910790.1"/>
    <property type="molecule type" value="Genomic_DNA"/>
</dbReference>
<gene>
    <name evidence="5" type="ORF">H9661_05390</name>
</gene>
<dbReference type="PANTHER" id="PTHR42756:SF1">
    <property type="entry name" value="TRANSCRIPTIONAL REPRESSOR OF EMRAB OPERON"/>
    <property type="match status" value="1"/>
</dbReference>
<dbReference type="InterPro" id="IPR036390">
    <property type="entry name" value="WH_DNA-bd_sf"/>
</dbReference>
<organism evidence="5 6">
    <name type="scientific">Clostridium cibarium</name>
    <dbReference type="NCBI Taxonomy" id="2762247"/>
    <lineage>
        <taxon>Bacteria</taxon>
        <taxon>Bacillati</taxon>
        <taxon>Bacillota</taxon>
        <taxon>Clostridia</taxon>
        <taxon>Eubacteriales</taxon>
        <taxon>Clostridiaceae</taxon>
        <taxon>Clostridium</taxon>
    </lineage>
</organism>
<dbReference type="InterPro" id="IPR023187">
    <property type="entry name" value="Tscrpt_reg_MarR-type_CS"/>
</dbReference>
<evidence type="ECO:0000259" key="4">
    <source>
        <dbReference type="PROSITE" id="PS50995"/>
    </source>
</evidence>
<evidence type="ECO:0000256" key="2">
    <source>
        <dbReference type="ARBA" id="ARBA00023125"/>
    </source>
</evidence>
<dbReference type="Pfam" id="PF12802">
    <property type="entry name" value="MarR_2"/>
    <property type="match status" value="1"/>
</dbReference>
<dbReference type="GO" id="GO:0003677">
    <property type="term" value="F:DNA binding"/>
    <property type="evidence" value="ECO:0007669"/>
    <property type="project" value="UniProtKB-KW"/>
</dbReference>
<proteinExistence type="predicted"/>
<dbReference type="PANTHER" id="PTHR42756">
    <property type="entry name" value="TRANSCRIPTIONAL REGULATOR, MARR"/>
    <property type="match status" value="1"/>
</dbReference>
<dbReference type="Gene3D" id="1.10.10.10">
    <property type="entry name" value="Winged helix-like DNA-binding domain superfamily/Winged helix DNA-binding domain"/>
    <property type="match status" value="1"/>
</dbReference>
<keyword evidence="2 5" id="KW-0238">DNA-binding</keyword>
<dbReference type="PROSITE" id="PS01117">
    <property type="entry name" value="HTH_MARR_1"/>
    <property type="match status" value="1"/>
</dbReference>